<protein>
    <submittedName>
        <fullName evidence="4">Organelle RRM domain-containing protein 2, mitochondrial</fullName>
    </submittedName>
</protein>
<dbReference type="GO" id="GO:0003723">
    <property type="term" value="F:RNA binding"/>
    <property type="evidence" value="ECO:0007669"/>
    <property type="project" value="UniProtKB-UniRule"/>
</dbReference>
<dbReference type="SMART" id="SM00360">
    <property type="entry name" value="RRM"/>
    <property type="match status" value="1"/>
</dbReference>
<sequence length="197" mass="21517">MATRAGLLKRFFSTSMFSSQTTAAANAKPAPIPSTTLFISGLNKRTTSEKLNEEASKFGEVVHGNCVFLPRILLVGLCLLATAFMRVQLHTTDSCLLDFQIEITRGATVDWDPTAQVNGVMIHTDELARVVTDRSSGYSKGFGFVKYATIAQAEQGIKGLDAQFLDGWVIFAEFARSRTPPGYLASTEKNTHQAEMD</sequence>
<dbReference type="EMBL" id="QGNW01001665">
    <property type="protein sequence ID" value="RVW33783.1"/>
    <property type="molecule type" value="Genomic_DNA"/>
</dbReference>
<organism evidence="4 6">
    <name type="scientific">Vitis vinifera</name>
    <name type="common">Grape</name>
    <dbReference type="NCBI Taxonomy" id="29760"/>
    <lineage>
        <taxon>Eukaryota</taxon>
        <taxon>Viridiplantae</taxon>
        <taxon>Streptophyta</taxon>
        <taxon>Embryophyta</taxon>
        <taxon>Tracheophyta</taxon>
        <taxon>Spermatophyta</taxon>
        <taxon>Magnoliopsida</taxon>
        <taxon>eudicotyledons</taxon>
        <taxon>Gunneridae</taxon>
        <taxon>Pentapetalae</taxon>
        <taxon>rosids</taxon>
        <taxon>Vitales</taxon>
        <taxon>Vitaceae</taxon>
        <taxon>Viteae</taxon>
        <taxon>Vitis</taxon>
    </lineage>
</organism>
<evidence type="ECO:0000313" key="6">
    <source>
        <dbReference type="Proteomes" id="UP000288805"/>
    </source>
</evidence>
<dbReference type="PROSITE" id="PS50102">
    <property type="entry name" value="RRM"/>
    <property type="match status" value="1"/>
</dbReference>
<evidence type="ECO:0000313" key="5">
    <source>
        <dbReference type="EMBL" id="RVW87373.1"/>
    </source>
</evidence>
<name>A0A438DE73_VITVI</name>
<dbReference type="InterPro" id="IPR035979">
    <property type="entry name" value="RBD_domain_sf"/>
</dbReference>
<evidence type="ECO:0000259" key="3">
    <source>
        <dbReference type="PROSITE" id="PS50102"/>
    </source>
</evidence>
<keyword evidence="1 2" id="KW-0694">RNA-binding</keyword>
<feature type="domain" description="RRM" evidence="3">
    <location>
        <begin position="35"/>
        <end position="177"/>
    </location>
</feature>
<evidence type="ECO:0000256" key="1">
    <source>
        <dbReference type="ARBA" id="ARBA00022884"/>
    </source>
</evidence>
<gene>
    <name evidence="4" type="primary">ORRM2_1</name>
    <name evidence="5" type="synonym">ORRM2_5</name>
    <name evidence="5" type="ORF">CK203_033620</name>
    <name evidence="4" type="ORF">CK203_074808</name>
</gene>
<accession>A0A438DE73</accession>
<evidence type="ECO:0000313" key="4">
    <source>
        <dbReference type="EMBL" id="RVW33783.1"/>
    </source>
</evidence>
<dbReference type="Proteomes" id="UP000288805">
    <property type="component" value="Unassembled WGS sequence"/>
</dbReference>
<dbReference type="EMBL" id="QGNW01000184">
    <property type="protein sequence ID" value="RVW87373.1"/>
    <property type="molecule type" value="Genomic_DNA"/>
</dbReference>
<dbReference type="PANTHER" id="PTHR48029:SF1">
    <property type="entry name" value="NUCLEOLAR PROTEIN 8"/>
    <property type="match status" value="1"/>
</dbReference>
<evidence type="ECO:0000256" key="2">
    <source>
        <dbReference type="PROSITE-ProRule" id="PRU00176"/>
    </source>
</evidence>
<dbReference type="InterPro" id="IPR012677">
    <property type="entry name" value="Nucleotide-bd_a/b_plait_sf"/>
</dbReference>
<dbReference type="PANTHER" id="PTHR48029">
    <property type="entry name" value="NUCLEOLAR PROTEIN 8"/>
    <property type="match status" value="1"/>
</dbReference>
<proteinExistence type="predicted"/>
<dbReference type="Gene3D" id="3.30.70.330">
    <property type="match status" value="1"/>
</dbReference>
<reference evidence="4 6" key="1">
    <citation type="journal article" date="2018" name="PLoS Genet.">
        <title>Population sequencing reveals clonal diversity and ancestral inbreeding in the grapevine cultivar Chardonnay.</title>
        <authorList>
            <person name="Roach M.J."/>
            <person name="Johnson D.L."/>
            <person name="Bohlmann J."/>
            <person name="van Vuuren H.J."/>
            <person name="Jones S.J."/>
            <person name="Pretorius I.S."/>
            <person name="Schmidt S.A."/>
            <person name="Borneman A.R."/>
        </authorList>
    </citation>
    <scope>NUCLEOTIDE SEQUENCE [LARGE SCALE GENOMIC DNA]</scope>
    <source>
        <strain evidence="6">cv. Chardonnay</strain>
        <strain evidence="4">I10V1</strain>
        <tissue evidence="4">Leaf</tissue>
    </source>
</reference>
<dbReference type="SUPFAM" id="SSF54928">
    <property type="entry name" value="RNA-binding domain, RBD"/>
    <property type="match status" value="1"/>
</dbReference>
<dbReference type="AlphaFoldDB" id="A0A438DE73"/>
<dbReference type="Pfam" id="PF00076">
    <property type="entry name" value="RRM_1"/>
    <property type="match status" value="1"/>
</dbReference>
<comment type="caution">
    <text evidence="4">The sequence shown here is derived from an EMBL/GenBank/DDBJ whole genome shotgun (WGS) entry which is preliminary data.</text>
</comment>
<dbReference type="InterPro" id="IPR000504">
    <property type="entry name" value="RRM_dom"/>
</dbReference>